<dbReference type="InterPro" id="IPR001920">
    <property type="entry name" value="Asp/Glu_race"/>
</dbReference>
<dbReference type="PROSITE" id="PS00924">
    <property type="entry name" value="ASP_GLU_RACEMASE_2"/>
    <property type="match status" value="1"/>
</dbReference>
<dbReference type="Gene3D" id="3.40.50.1860">
    <property type="match status" value="2"/>
</dbReference>
<dbReference type="EC" id="5.1.1.-" evidence="3"/>
<comment type="similarity">
    <text evidence="1">Belongs to the aspartate/glutamate racemases family.</text>
</comment>
<gene>
    <name evidence="3" type="ORF">E0W69_016065</name>
</gene>
<dbReference type="InterPro" id="IPR004380">
    <property type="entry name" value="Asp_race"/>
</dbReference>
<dbReference type="PANTHER" id="PTHR21198">
    <property type="entry name" value="GLUTAMATE RACEMASE"/>
    <property type="match status" value="1"/>
</dbReference>
<dbReference type="SUPFAM" id="SSF53681">
    <property type="entry name" value="Aspartate/glutamate racemase"/>
    <property type="match status" value="2"/>
</dbReference>
<organism evidence="3 4">
    <name type="scientific">Rhizosphaericola mali</name>
    <dbReference type="NCBI Taxonomy" id="2545455"/>
    <lineage>
        <taxon>Bacteria</taxon>
        <taxon>Pseudomonadati</taxon>
        <taxon>Bacteroidota</taxon>
        <taxon>Chitinophagia</taxon>
        <taxon>Chitinophagales</taxon>
        <taxon>Chitinophagaceae</taxon>
        <taxon>Rhizosphaericola</taxon>
    </lineage>
</organism>
<dbReference type="PANTHER" id="PTHR21198:SF7">
    <property type="entry name" value="ASPARTATE-GLUTAMATE RACEMASE FAMILY"/>
    <property type="match status" value="1"/>
</dbReference>
<evidence type="ECO:0000313" key="3">
    <source>
        <dbReference type="EMBL" id="QES90101.1"/>
    </source>
</evidence>
<dbReference type="KEGG" id="arac:E0W69_016065"/>
<evidence type="ECO:0000313" key="4">
    <source>
        <dbReference type="Proteomes" id="UP000292424"/>
    </source>
</evidence>
<sequence length="226" mass="25253">MKKIGFVGGISWVSTVEYYKLVNEGVNQQLGGLHFAECVIYSIDFGTLQKMGGENAYSLLLNACQSLQKSEVDAIVLCANTAHMYAEQLEKEIRLPIINIIDETANIILKNNYKNVGLLGTKYTMEMPFYKDKMENYGLKILVPSPQKTRDYIQKTIKDELGAGTVLKETKQEYLKIAEDLIQDGADCIVLGCTELPLIIKPEDLNIPVLDTLQIHASAIVKYILS</sequence>
<proteinExistence type="inferred from homology"/>
<keyword evidence="4" id="KW-1185">Reference proteome</keyword>
<dbReference type="OrthoDB" id="9803739at2"/>
<dbReference type="Pfam" id="PF01177">
    <property type="entry name" value="Asp_Glu_race"/>
    <property type="match status" value="1"/>
</dbReference>
<dbReference type="GO" id="GO:0047661">
    <property type="term" value="F:amino-acid racemase activity"/>
    <property type="evidence" value="ECO:0007669"/>
    <property type="project" value="InterPro"/>
</dbReference>
<reference evidence="3 4" key="1">
    <citation type="submission" date="2019-09" db="EMBL/GenBank/DDBJ databases">
        <title>Complete genome sequence of Arachidicoccus sp. B3-10 isolated from apple orchard soil.</title>
        <authorList>
            <person name="Kim H.S."/>
            <person name="Han K.-I."/>
            <person name="Suh M.K."/>
            <person name="Lee K.C."/>
            <person name="Eom M.K."/>
            <person name="Kim J.-S."/>
            <person name="Kang S.W."/>
            <person name="Sin Y."/>
            <person name="Lee J.-S."/>
        </authorList>
    </citation>
    <scope>NUCLEOTIDE SEQUENCE [LARGE SCALE GENOMIC DNA]</scope>
    <source>
        <strain evidence="3 4">B3-10</strain>
    </source>
</reference>
<dbReference type="Proteomes" id="UP000292424">
    <property type="component" value="Chromosome"/>
</dbReference>
<dbReference type="InterPro" id="IPR015942">
    <property type="entry name" value="Asp/Glu/hydantoin_racemase"/>
</dbReference>
<dbReference type="EMBL" id="CP044016">
    <property type="protein sequence ID" value="QES90101.1"/>
    <property type="molecule type" value="Genomic_DNA"/>
</dbReference>
<dbReference type="RefSeq" id="WP_131331057.1">
    <property type="nucleotide sequence ID" value="NZ_CP044016.1"/>
</dbReference>
<dbReference type="AlphaFoldDB" id="A0A5P2GER7"/>
<protein>
    <submittedName>
        <fullName evidence="3">Amino acid racemase</fullName>
        <ecNumber evidence="3">5.1.1.-</ecNumber>
    </submittedName>
</protein>
<name>A0A5P2GER7_9BACT</name>
<keyword evidence="2 3" id="KW-0413">Isomerase</keyword>
<evidence type="ECO:0000256" key="1">
    <source>
        <dbReference type="ARBA" id="ARBA00007847"/>
    </source>
</evidence>
<accession>A0A5P2GER7</accession>
<dbReference type="NCBIfam" id="TIGR00035">
    <property type="entry name" value="asp_race"/>
    <property type="match status" value="1"/>
</dbReference>
<dbReference type="InterPro" id="IPR033134">
    <property type="entry name" value="Asp/Glu_racemase_AS_2"/>
</dbReference>
<evidence type="ECO:0000256" key="2">
    <source>
        <dbReference type="ARBA" id="ARBA00023235"/>
    </source>
</evidence>